<reference evidence="3 4" key="1">
    <citation type="submission" date="2024-04" db="EMBL/GenBank/DDBJ databases">
        <title>Novel species of the genus Ideonella isolated from streams.</title>
        <authorList>
            <person name="Lu H."/>
        </authorList>
    </citation>
    <scope>NUCLEOTIDE SEQUENCE [LARGE SCALE GENOMIC DNA]</scope>
    <source>
        <strain evidence="3 4">BYS139W</strain>
    </source>
</reference>
<keyword evidence="1" id="KW-1133">Transmembrane helix</keyword>
<evidence type="ECO:0000256" key="1">
    <source>
        <dbReference type="SAM" id="Phobius"/>
    </source>
</evidence>
<feature type="transmembrane region" description="Helical" evidence="1">
    <location>
        <begin position="182"/>
        <end position="201"/>
    </location>
</feature>
<dbReference type="PANTHER" id="PTHR22911">
    <property type="entry name" value="ACYL-MALONYL CONDENSING ENZYME-RELATED"/>
    <property type="match status" value="1"/>
</dbReference>
<keyword evidence="4" id="KW-1185">Reference proteome</keyword>
<feature type="transmembrane region" description="Helical" evidence="1">
    <location>
        <begin position="128"/>
        <end position="146"/>
    </location>
</feature>
<evidence type="ECO:0000259" key="2">
    <source>
        <dbReference type="Pfam" id="PF00892"/>
    </source>
</evidence>
<proteinExistence type="predicted"/>
<dbReference type="Pfam" id="PF00892">
    <property type="entry name" value="EamA"/>
    <property type="match status" value="2"/>
</dbReference>
<protein>
    <submittedName>
        <fullName evidence="3">DMT family transporter</fullName>
    </submittedName>
</protein>
<evidence type="ECO:0000313" key="4">
    <source>
        <dbReference type="Proteomes" id="UP001368500"/>
    </source>
</evidence>
<feature type="transmembrane region" description="Helical" evidence="1">
    <location>
        <begin position="39"/>
        <end position="58"/>
    </location>
</feature>
<dbReference type="InterPro" id="IPR000620">
    <property type="entry name" value="EamA_dom"/>
</dbReference>
<dbReference type="Proteomes" id="UP001368500">
    <property type="component" value="Unassembled WGS sequence"/>
</dbReference>
<name>A0ABU9BBH0_9BURK</name>
<feature type="transmembrane region" description="Helical" evidence="1">
    <location>
        <begin position="79"/>
        <end position="97"/>
    </location>
</feature>
<dbReference type="EMBL" id="JBBUTF010000006">
    <property type="protein sequence ID" value="MEK8025993.1"/>
    <property type="molecule type" value="Genomic_DNA"/>
</dbReference>
<feature type="domain" description="EamA" evidence="2">
    <location>
        <begin position="11"/>
        <end position="143"/>
    </location>
</feature>
<organism evidence="3 4">
    <name type="scientific">Pseudaquabacterium rugosum</name>
    <dbReference type="NCBI Taxonomy" id="2984194"/>
    <lineage>
        <taxon>Bacteria</taxon>
        <taxon>Pseudomonadati</taxon>
        <taxon>Pseudomonadota</taxon>
        <taxon>Betaproteobacteria</taxon>
        <taxon>Burkholderiales</taxon>
        <taxon>Sphaerotilaceae</taxon>
        <taxon>Pseudaquabacterium</taxon>
    </lineage>
</organism>
<dbReference type="RefSeq" id="WP_341373776.1">
    <property type="nucleotide sequence ID" value="NZ_JBBUTF010000006.1"/>
</dbReference>
<keyword evidence="1" id="KW-0812">Transmembrane</keyword>
<dbReference type="SUPFAM" id="SSF103481">
    <property type="entry name" value="Multidrug resistance efflux transporter EmrE"/>
    <property type="match status" value="2"/>
</dbReference>
<evidence type="ECO:0000313" key="3">
    <source>
        <dbReference type="EMBL" id="MEK8025993.1"/>
    </source>
</evidence>
<dbReference type="Gene3D" id="1.10.3730.20">
    <property type="match status" value="2"/>
</dbReference>
<dbReference type="PANTHER" id="PTHR22911:SF135">
    <property type="entry name" value="BLR4310 PROTEIN"/>
    <property type="match status" value="1"/>
</dbReference>
<comment type="caution">
    <text evidence="3">The sequence shown here is derived from an EMBL/GenBank/DDBJ whole genome shotgun (WGS) entry which is preliminary data.</text>
</comment>
<feature type="transmembrane region" description="Helical" evidence="1">
    <location>
        <begin position="243"/>
        <end position="262"/>
    </location>
</feature>
<gene>
    <name evidence="3" type="ORF">AACH11_08460</name>
</gene>
<sequence>MPAASPHANLRGIGWMVAAMAAFAIEDVCVKLAARTLPVGQVLMLFGLGGMLLFAACPRGSGAPLFDAAVRAPAMRVRAVFEFIGRLFYVLAISLTPLSAATAILQATPVLVVLGASLWFGERVGWRRWLAIVAGLLGVLVVLRPAAGDFSALSMLTVVGMIGFAGRDLASRAVPATLGTRHLGFFGFLTVTVAGAACALWDGRAPVWPTASAAAALAGGVAIGVAAYACLMKAMRTGDIATVTPFRYTRLLFGLGLGVAVFGERLDGPMLAGCAIIVGAGLMIAWEGRRRGLTAPHAPSGSRP</sequence>
<feature type="transmembrane region" description="Helical" evidence="1">
    <location>
        <begin position="207"/>
        <end position="231"/>
    </location>
</feature>
<feature type="domain" description="EamA" evidence="2">
    <location>
        <begin position="156"/>
        <end position="284"/>
    </location>
</feature>
<accession>A0ABU9BBH0</accession>
<feature type="transmembrane region" description="Helical" evidence="1">
    <location>
        <begin position="268"/>
        <end position="286"/>
    </location>
</feature>
<feature type="transmembrane region" description="Helical" evidence="1">
    <location>
        <begin position="12"/>
        <end position="33"/>
    </location>
</feature>
<keyword evidence="1" id="KW-0472">Membrane</keyword>
<dbReference type="InterPro" id="IPR037185">
    <property type="entry name" value="EmrE-like"/>
</dbReference>
<feature type="transmembrane region" description="Helical" evidence="1">
    <location>
        <begin position="152"/>
        <end position="170"/>
    </location>
</feature>